<comment type="caution">
    <text evidence="1">The sequence shown here is derived from an EMBL/GenBank/DDBJ whole genome shotgun (WGS) entry which is preliminary data.</text>
</comment>
<name>A0A0K9PR17_ZOSMR</name>
<keyword evidence="2" id="KW-1185">Reference proteome</keyword>
<organism evidence="1 2">
    <name type="scientific">Zostera marina</name>
    <name type="common">Eelgrass</name>
    <dbReference type="NCBI Taxonomy" id="29655"/>
    <lineage>
        <taxon>Eukaryota</taxon>
        <taxon>Viridiplantae</taxon>
        <taxon>Streptophyta</taxon>
        <taxon>Embryophyta</taxon>
        <taxon>Tracheophyta</taxon>
        <taxon>Spermatophyta</taxon>
        <taxon>Magnoliopsida</taxon>
        <taxon>Liliopsida</taxon>
        <taxon>Zosteraceae</taxon>
        <taxon>Zostera</taxon>
    </lineage>
</organism>
<sequence>MKLEHNSVTREEIRRFWVQRKMKEEDHLLAAQKAAARKKARNLTKEDYARFEEYLKIIALDRRSYSKYEGTEISRSNRKVDYDVGAKELRLGIKDWWTKSKYAYLN</sequence>
<dbReference type="PANTHER" id="PTHR33872:SF7">
    <property type="entry name" value="OSJNBA0084K11.10-LIKE PROTEIN"/>
    <property type="match status" value="1"/>
</dbReference>
<gene>
    <name evidence="1" type="ORF">ZOSMA_180G00170</name>
</gene>
<dbReference type="EMBL" id="LFYR01000674">
    <property type="protein sequence ID" value="KMZ71426.1"/>
    <property type="molecule type" value="Genomic_DNA"/>
</dbReference>
<evidence type="ECO:0000313" key="1">
    <source>
        <dbReference type="EMBL" id="KMZ71426.1"/>
    </source>
</evidence>
<dbReference type="Proteomes" id="UP000036987">
    <property type="component" value="Unassembled WGS sequence"/>
</dbReference>
<dbReference type="OMA" id="YARFEEY"/>
<dbReference type="PANTHER" id="PTHR33872">
    <property type="entry name" value="DNA POLYMERASE EPSILON CATALYTIC SUBUNIT A"/>
    <property type="match status" value="1"/>
</dbReference>
<reference evidence="2" key="1">
    <citation type="journal article" date="2016" name="Nature">
        <title>The genome of the seagrass Zostera marina reveals angiosperm adaptation to the sea.</title>
        <authorList>
            <person name="Olsen J.L."/>
            <person name="Rouze P."/>
            <person name="Verhelst B."/>
            <person name="Lin Y.-C."/>
            <person name="Bayer T."/>
            <person name="Collen J."/>
            <person name="Dattolo E."/>
            <person name="De Paoli E."/>
            <person name="Dittami S."/>
            <person name="Maumus F."/>
            <person name="Michel G."/>
            <person name="Kersting A."/>
            <person name="Lauritano C."/>
            <person name="Lohaus R."/>
            <person name="Toepel M."/>
            <person name="Tonon T."/>
            <person name="Vanneste K."/>
            <person name="Amirebrahimi M."/>
            <person name="Brakel J."/>
            <person name="Bostroem C."/>
            <person name="Chovatia M."/>
            <person name="Grimwood J."/>
            <person name="Jenkins J.W."/>
            <person name="Jueterbock A."/>
            <person name="Mraz A."/>
            <person name="Stam W.T."/>
            <person name="Tice H."/>
            <person name="Bornberg-Bauer E."/>
            <person name="Green P.J."/>
            <person name="Pearson G.A."/>
            <person name="Procaccini G."/>
            <person name="Duarte C.M."/>
            <person name="Schmutz J."/>
            <person name="Reusch T.B.H."/>
            <person name="Van de Peer Y."/>
        </authorList>
    </citation>
    <scope>NUCLEOTIDE SEQUENCE [LARGE SCALE GENOMIC DNA]</scope>
    <source>
        <strain evidence="2">cv. Finnish</strain>
    </source>
</reference>
<dbReference type="AlphaFoldDB" id="A0A0K9PR17"/>
<evidence type="ECO:0000313" key="2">
    <source>
        <dbReference type="Proteomes" id="UP000036987"/>
    </source>
</evidence>
<protein>
    <submittedName>
        <fullName evidence="1">Uncharacterized protein</fullName>
    </submittedName>
</protein>
<proteinExistence type="predicted"/>
<accession>A0A0K9PR17</accession>
<dbReference type="OrthoDB" id="1932217at2759"/>